<evidence type="ECO:0000313" key="3">
    <source>
        <dbReference type="EMBL" id="KAJ6447145.1"/>
    </source>
</evidence>
<dbReference type="PRINTS" id="PR00977">
    <property type="entry name" value="SCYTLDPTASE"/>
</dbReference>
<dbReference type="Gene3D" id="2.60.120.700">
    <property type="entry name" value="Peptidase G1"/>
    <property type="match status" value="1"/>
</dbReference>
<keyword evidence="4" id="KW-1185">Reference proteome</keyword>
<evidence type="ECO:0000256" key="1">
    <source>
        <dbReference type="PIRSR" id="PIRSR600250-50"/>
    </source>
</evidence>
<dbReference type="InterPro" id="IPR013320">
    <property type="entry name" value="ConA-like_dom_sf"/>
</dbReference>
<comment type="caution">
    <text evidence="3">The sequence shown here is derived from an EMBL/GenBank/DDBJ whole genome shotgun (WGS) entry which is preliminary data.</text>
</comment>
<dbReference type="PANTHER" id="PTHR37536">
    <property type="entry name" value="PUTATIVE (AFU_ORTHOLOGUE AFUA_3G02970)-RELATED"/>
    <property type="match status" value="1"/>
</dbReference>
<protein>
    <submittedName>
        <fullName evidence="3">Peptidase a4 family domain-containing protein</fullName>
    </submittedName>
</protein>
<dbReference type="PANTHER" id="PTHR37536:SF1">
    <property type="entry name" value="ASPERGILLOPEPSIN, PUTAITVE (AFU_ORTHOLOGUE AFUA_7G01200)"/>
    <property type="match status" value="1"/>
</dbReference>
<evidence type="ECO:0000313" key="4">
    <source>
        <dbReference type="Proteomes" id="UP001163105"/>
    </source>
</evidence>
<accession>A0AB34G6A0</accession>
<dbReference type="CDD" id="cd13426">
    <property type="entry name" value="Peptidase_G1"/>
    <property type="match status" value="1"/>
</dbReference>
<dbReference type="GO" id="GO:0070007">
    <property type="term" value="F:glutamic-type endopeptidase activity"/>
    <property type="evidence" value="ECO:0007669"/>
    <property type="project" value="InterPro"/>
</dbReference>
<dbReference type="EMBL" id="JAQHRD010000001">
    <property type="protein sequence ID" value="KAJ6447145.1"/>
    <property type="molecule type" value="Genomic_DNA"/>
</dbReference>
<proteinExistence type="predicted"/>
<dbReference type="Proteomes" id="UP001163105">
    <property type="component" value="Unassembled WGS sequence"/>
</dbReference>
<feature type="active site" description="Proton acceptor" evidence="1">
    <location>
        <position position="180"/>
    </location>
</feature>
<dbReference type="AlphaFoldDB" id="A0AB34G6A0"/>
<name>A0AB34G6A0_9HYPO</name>
<dbReference type="SUPFAM" id="SSF49899">
    <property type="entry name" value="Concanavalin A-like lectins/glucanases"/>
    <property type="match status" value="1"/>
</dbReference>
<dbReference type="GO" id="GO:0006508">
    <property type="term" value="P:proteolysis"/>
    <property type="evidence" value="ECO:0007669"/>
    <property type="project" value="InterPro"/>
</dbReference>
<reference evidence="3" key="1">
    <citation type="submission" date="2023-01" db="EMBL/GenBank/DDBJ databases">
        <title>The growth and conidiation of Purpureocillium lavendulum are regulated by nitrogen source and histone H3K14 acetylation.</title>
        <authorList>
            <person name="Tang P."/>
            <person name="Han J."/>
            <person name="Zhang C."/>
            <person name="Tang P."/>
            <person name="Qi F."/>
            <person name="Zhang K."/>
            <person name="Liang L."/>
        </authorList>
    </citation>
    <scope>NUCLEOTIDE SEQUENCE</scope>
    <source>
        <strain evidence="3">YMF1.00683</strain>
    </source>
</reference>
<sequence>MFQTTVLVLILAALAQARSVLDPNAGNGPSNSPSKRKDVLMNNWCGPVKQVDQVSSVGASWKVPSVSRQRGTTDDNWFYHWVGIDGVGNCNVLLQAGTGSTIYQSYTDTYAWYEFYPGNMTYAREVPVAVGDSVYVSVVATSATTGTIYIENQTNQKSHTYYLQSDFGPLCLQHAEWIAEAPGKPLPNFSTFTMSGAKGTTSGGRTFDMQGSDMDYMEYYGPCHSQLESGSDVTFYNSVR</sequence>
<dbReference type="Pfam" id="PF01828">
    <property type="entry name" value="Peptidase_A4"/>
    <property type="match status" value="1"/>
</dbReference>
<feature type="signal peptide" evidence="2">
    <location>
        <begin position="1"/>
        <end position="17"/>
    </location>
</feature>
<evidence type="ECO:0000256" key="2">
    <source>
        <dbReference type="SAM" id="SignalP"/>
    </source>
</evidence>
<dbReference type="InterPro" id="IPR038656">
    <property type="entry name" value="Peptidase_G1_sf"/>
</dbReference>
<gene>
    <name evidence="3" type="ORF">O9K51_01920</name>
</gene>
<keyword evidence="2" id="KW-0732">Signal</keyword>
<feature type="chain" id="PRO_5044341554" evidence="2">
    <location>
        <begin position="18"/>
        <end position="240"/>
    </location>
</feature>
<dbReference type="InterPro" id="IPR000250">
    <property type="entry name" value="Peptidase_G1"/>
</dbReference>
<organism evidence="3 4">
    <name type="scientific">Purpureocillium lavendulum</name>
    <dbReference type="NCBI Taxonomy" id="1247861"/>
    <lineage>
        <taxon>Eukaryota</taxon>
        <taxon>Fungi</taxon>
        <taxon>Dikarya</taxon>
        <taxon>Ascomycota</taxon>
        <taxon>Pezizomycotina</taxon>
        <taxon>Sordariomycetes</taxon>
        <taxon>Hypocreomycetidae</taxon>
        <taxon>Hypocreales</taxon>
        <taxon>Ophiocordycipitaceae</taxon>
        <taxon>Purpureocillium</taxon>
    </lineage>
</organism>